<comment type="caution">
    <text evidence="7">The sequence shown here is derived from an EMBL/GenBank/DDBJ whole genome shotgun (WGS) entry which is preliminary data.</text>
</comment>
<dbReference type="Proteomes" id="UP000570361">
    <property type="component" value="Unassembled WGS sequence"/>
</dbReference>
<dbReference type="InterPro" id="IPR008397">
    <property type="entry name" value="Alginate_lyase_dom"/>
</dbReference>
<accession>A0A7W5B0N6</accession>
<dbReference type="GO" id="GO:0042597">
    <property type="term" value="C:periplasmic space"/>
    <property type="evidence" value="ECO:0007669"/>
    <property type="project" value="UniProtKB-SubCell"/>
</dbReference>
<evidence type="ECO:0000256" key="3">
    <source>
        <dbReference type="ARBA" id="ARBA00022764"/>
    </source>
</evidence>
<dbReference type="InterPro" id="IPR012480">
    <property type="entry name" value="Hepar_II_III_C"/>
</dbReference>
<dbReference type="Gene3D" id="2.70.98.70">
    <property type="match status" value="1"/>
</dbReference>
<evidence type="ECO:0000313" key="8">
    <source>
        <dbReference type="Proteomes" id="UP000570361"/>
    </source>
</evidence>
<dbReference type="GO" id="GO:0016829">
    <property type="term" value="F:lyase activity"/>
    <property type="evidence" value="ECO:0007669"/>
    <property type="project" value="UniProtKB-KW"/>
</dbReference>
<evidence type="ECO:0000256" key="2">
    <source>
        <dbReference type="ARBA" id="ARBA00022729"/>
    </source>
</evidence>
<dbReference type="Pfam" id="PF05426">
    <property type="entry name" value="Alginate_lyase"/>
    <property type="match status" value="1"/>
</dbReference>
<gene>
    <name evidence="7" type="ORF">FHS18_003599</name>
</gene>
<proteinExistence type="predicted"/>
<dbReference type="AlphaFoldDB" id="A0A7W5B0N6"/>
<sequence>MNDSRKARARSNARLDEFKHAIQRLRVEAQEALLIQHRISKNEKGNWGHYYHCRHDGHALSFDWSRPKEHRCPHCGARWTGEPFDSAWTALAHSKRGHSMQALAVALAVEPKLEALSYLKSVLLDYSRYYSGFQIHGDIPYNGPGKLFAQTLDESHWIMDLAFAYQWVSDQFEPEEREIVMEGLFRPCAEFLIAYKEHQIHNHAVLITSAIAMLGFILGDANIQRAGLEGEYGLYDQIVRGVLPEGFWYEGAFTYHYYAMGPIIQYALTVEGSDWDIRGIPAVNAALKQMFEFPLRFLLPGGMFPSLNDASKVVGIESYIHLYEFAGDWYGEEAYQGLLAEAYSGGRKRDSLYTLICGWPLEREPGVEREWIRELAFEWHSSEGSGLTKLVNRQGHHVTVKHSPFGGEHDHMDRLGISYGWGNTPVMIDPGTVAYAVPAHYDWFKHTYSHNAVSLNGADQPPADCRLIASGEEHWGQWAASSVRWNGGDYRMKGSLILPEEMCPWDESAYDGSELTRMVALTEHMLLDLIKVSAREETEVDIHYHISGEIKLTEKWEKTDDRLSLLRQDLFRDKRKRPSTGTDCVSWTASGHPVDQHCWSSEACTLYAARTPDNPPDRDRHSFIQRLKVGAAGEVWVMNVFIAGCPGSSALSVMRLSDQSFEITIIGESFEQRFVVQCLGDQVELHLMESSP</sequence>
<comment type="subcellular location">
    <subcellularLocation>
        <location evidence="1">Periplasm</location>
    </subcellularLocation>
</comment>
<dbReference type="InterPro" id="IPR008929">
    <property type="entry name" value="Chondroitin_lyas"/>
</dbReference>
<reference evidence="7 8" key="1">
    <citation type="submission" date="2020-08" db="EMBL/GenBank/DDBJ databases">
        <title>Genomic Encyclopedia of Type Strains, Phase III (KMG-III): the genomes of soil and plant-associated and newly described type strains.</title>
        <authorList>
            <person name="Whitman W."/>
        </authorList>
    </citation>
    <scope>NUCLEOTIDE SEQUENCE [LARGE SCALE GENOMIC DNA]</scope>
    <source>
        <strain evidence="7 8">CECT 5862</strain>
    </source>
</reference>
<dbReference type="PANTHER" id="PTHR39210:SF1">
    <property type="entry name" value="HEPARIN-SULFATE LYASE"/>
    <property type="match status" value="1"/>
</dbReference>
<evidence type="ECO:0000256" key="4">
    <source>
        <dbReference type="ARBA" id="ARBA00023239"/>
    </source>
</evidence>
<evidence type="ECO:0008006" key="9">
    <source>
        <dbReference type="Google" id="ProtNLM"/>
    </source>
</evidence>
<evidence type="ECO:0000259" key="6">
    <source>
        <dbReference type="Pfam" id="PF07940"/>
    </source>
</evidence>
<dbReference type="Pfam" id="PF07940">
    <property type="entry name" value="Hepar_II_III_C"/>
    <property type="match status" value="1"/>
</dbReference>
<feature type="domain" description="Heparinase II/III-like C-terminal" evidence="6">
    <location>
        <begin position="384"/>
        <end position="555"/>
    </location>
</feature>
<dbReference type="SUPFAM" id="SSF48230">
    <property type="entry name" value="Chondroitin AC/alginate lyase"/>
    <property type="match status" value="1"/>
</dbReference>
<evidence type="ECO:0000256" key="1">
    <source>
        <dbReference type="ARBA" id="ARBA00004418"/>
    </source>
</evidence>
<dbReference type="PANTHER" id="PTHR39210">
    <property type="entry name" value="HEPARIN-SULFATE LYASE"/>
    <property type="match status" value="1"/>
</dbReference>
<keyword evidence="3" id="KW-0574">Periplasm</keyword>
<keyword evidence="2" id="KW-0732">Signal</keyword>
<keyword evidence="4" id="KW-0456">Lyase</keyword>
<evidence type="ECO:0000259" key="5">
    <source>
        <dbReference type="Pfam" id="PF05426"/>
    </source>
</evidence>
<feature type="domain" description="Alginate lyase" evidence="5">
    <location>
        <begin position="172"/>
        <end position="297"/>
    </location>
</feature>
<protein>
    <recommendedName>
        <fullName evidence="9">Alginate lyase</fullName>
    </recommendedName>
</protein>
<organism evidence="7 8">
    <name type="scientific">Paenibacillus phyllosphaerae</name>
    <dbReference type="NCBI Taxonomy" id="274593"/>
    <lineage>
        <taxon>Bacteria</taxon>
        <taxon>Bacillati</taxon>
        <taxon>Bacillota</taxon>
        <taxon>Bacilli</taxon>
        <taxon>Bacillales</taxon>
        <taxon>Paenibacillaceae</taxon>
        <taxon>Paenibacillus</taxon>
    </lineage>
</organism>
<dbReference type="EMBL" id="JACHXK010000007">
    <property type="protein sequence ID" value="MBB3111531.1"/>
    <property type="molecule type" value="Genomic_DNA"/>
</dbReference>
<dbReference type="RefSeq" id="WP_183601389.1">
    <property type="nucleotide sequence ID" value="NZ_JACHXK010000007.1"/>
</dbReference>
<dbReference type="Gene3D" id="1.50.10.100">
    <property type="entry name" value="Chondroitin AC/alginate lyase"/>
    <property type="match status" value="1"/>
</dbReference>
<name>A0A7W5B0N6_9BACL</name>
<evidence type="ECO:0000313" key="7">
    <source>
        <dbReference type="EMBL" id="MBB3111531.1"/>
    </source>
</evidence>
<keyword evidence="8" id="KW-1185">Reference proteome</keyword>